<dbReference type="InterPro" id="IPR003661">
    <property type="entry name" value="HisK_dim/P_dom"/>
</dbReference>
<evidence type="ECO:0000256" key="3">
    <source>
        <dbReference type="ARBA" id="ARBA00022553"/>
    </source>
</evidence>
<dbReference type="SUPFAM" id="SSF47384">
    <property type="entry name" value="Homodimeric domain of signal transducing histidine kinase"/>
    <property type="match status" value="1"/>
</dbReference>
<dbReference type="InterPro" id="IPR050351">
    <property type="entry name" value="BphY/WalK/GraS-like"/>
</dbReference>
<gene>
    <name evidence="8" type="ORF">S01H1_19314</name>
</gene>
<dbReference type="SUPFAM" id="SSF55874">
    <property type="entry name" value="ATPase domain of HSP90 chaperone/DNA topoisomerase II/histidine kinase"/>
    <property type="match status" value="1"/>
</dbReference>
<dbReference type="GO" id="GO:0005886">
    <property type="term" value="C:plasma membrane"/>
    <property type="evidence" value="ECO:0007669"/>
    <property type="project" value="TreeGrafter"/>
</dbReference>
<feature type="non-terminal residue" evidence="8">
    <location>
        <position position="1"/>
    </location>
</feature>
<dbReference type="InterPro" id="IPR003594">
    <property type="entry name" value="HATPase_dom"/>
</dbReference>
<dbReference type="PANTHER" id="PTHR45453:SF1">
    <property type="entry name" value="PHOSPHATE REGULON SENSOR PROTEIN PHOR"/>
    <property type="match status" value="1"/>
</dbReference>
<dbReference type="Pfam" id="PF00512">
    <property type="entry name" value="HisKA"/>
    <property type="match status" value="1"/>
</dbReference>
<evidence type="ECO:0000256" key="1">
    <source>
        <dbReference type="ARBA" id="ARBA00000085"/>
    </source>
</evidence>
<evidence type="ECO:0000313" key="8">
    <source>
        <dbReference type="EMBL" id="GAF93330.1"/>
    </source>
</evidence>
<evidence type="ECO:0000259" key="7">
    <source>
        <dbReference type="PROSITE" id="PS50109"/>
    </source>
</evidence>
<protein>
    <recommendedName>
        <fullName evidence="2">histidine kinase</fullName>
        <ecNumber evidence="2">2.7.13.3</ecNumber>
    </recommendedName>
</protein>
<dbReference type="SMART" id="SM00388">
    <property type="entry name" value="HisKA"/>
    <property type="match status" value="1"/>
</dbReference>
<dbReference type="EMBL" id="BARS01010415">
    <property type="protein sequence ID" value="GAF93330.1"/>
    <property type="molecule type" value="Genomic_DNA"/>
</dbReference>
<dbReference type="AlphaFoldDB" id="X0UY10"/>
<dbReference type="CDD" id="cd00075">
    <property type="entry name" value="HATPase"/>
    <property type="match status" value="1"/>
</dbReference>
<dbReference type="GO" id="GO:0016036">
    <property type="term" value="P:cellular response to phosphate starvation"/>
    <property type="evidence" value="ECO:0007669"/>
    <property type="project" value="TreeGrafter"/>
</dbReference>
<proteinExistence type="predicted"/>
<feature type="domain" description="Histidine kinase" evidence="7">
    <location>
        <begin position="8"/>
        <end position="225"/>
    </location>
</feature>
<dbReference type="FunFam" id="3.30.565.10:FF:000006">
    <property type="entry name" value="Sensor histidine kinase WalK"/>
    <property type="match status" value="1"/>
</dbReference>
<keyword evidence="6" id="KW-0902">Two-component regulatory system</keyword>
<dbReference type="SMART" id="SM00387">
    <property type="entry name" value="HATPase_c"/>
    <property type="match status" value="1"/>
</dbReference>
<dbReference type="CDD" id="cd00082">
    <property type="entry name" value="HisKA"/>
    <property type="match status" value="1"/>
</dbReference>
<sequence>LRSEVMATLSHQLRMPLTVIQGYATALLLDEVEWSEAKHREFLGLIEEQCNDMEIMIRDILDTSLIEVDQLTIRREPLLLQHLADDIALETQHQTELHRLVIDFPEDFPIVEADPHWIKQIFRNILDNAVKYSPDGGLIVIKGEVRPSDVVISIADQGIGISPEDLIPLFEKYFRVKSASTLHIAGTGLGLPIARAIVEAHGGRIWAESKLGEGTTLYFLLPKADRVMEEGF</sequence>
<evidence type="ECO:0000256" key="2">
    <source>
        <dbReference type="ARBA" id="ARBA00012438"/>
    </source>
</evidence>
<dbReference type="PANTHER" id="PTHR45453">
    <property type="entry name" value="PHOSPHATE REGULON SENSOR PROTEIN PHOR"/>
    <property type="match status" value="1"/>
</dbReference>
<organism evidence="8">
    <name type="scientific">marine sediment metagenome</name>
    <dbReference type="NCBI Taxonomy" id="412755"/>
    <lineage>
        <taxon>unclassified sequences</taxon>
        <taxon>metagenomes</taxon>
        <taxon>ecological metagenomes</taxon>
    </lineage>
</organism>
<keyword evidence="4" id="KW-0808">Transferase</keyword>
<dbReference type="GO" id="GO:0004721">
    <property type="term" value="F:phosphoprotein phosphatase activity"/>
    <property type="evidence" value="ECO:0007669"/>
    <property type="project" value="TreeGrafter"/>
</dbReference>
<dbReference type="InterPro" id="IPR036097">
    <property type="entry name" value="HisK_dim/P_sf"/>
</dbReference>
<dbReference type="Gene3D" id="3.30.565.10">
    <property type="entry name" value="Histidine kinase-like ATPase, C-terminal domain"/>
    <property type="match status" value="1"/>
</dbReference>
<evidence type="ECO:0000256" key="6">
    <source>
        <dbReference type="ARBA" id="ARBA00023012"/>
    </source>
</evidence>
<dbReference type="PROSITE" id="PS50109">
    <property type="entry name" value="HIS_KIN"/>
    <property type="match status" value="1"/>
</dbReference>
<dbReference type="PRINTS" id="PR00344">
    <property type="entry name" value="BCTRLSENSOR"/>
</dbReference>
<dbReference type="InterPro" id="IPR004358">
    <property type="entry name" value="Sig_transdc_His_kin-like_C"/>
</dbReference>
<dbReference type="InterPro" id="IPR036890">
    <property type="entry name" value="HATPase_C_sf"/>
</dbReference>
<dbReference type="Pfam" id="PF02518">
    <property type="entry name" value="HATPase_c"/>
    <property type="match status" value="1"/>
</dbReference>
<comment type="caution">
    <text evidence="8">The sequence shown here is derived from an EMBL/GenBank/DDBJ whole genome shotgun (WGS) entry which is preliminary data.</text>
</comment>
<name>X0UY10_9ZZZZ</name>
<evidence type="ECO:0000256" key="4">
    <source>
        <dbReference type="ARBA" id="ARBA00022679"/>
    </source>
</evidence>
<reference evidence="8" key="1">
    <citation type="journal article" date="2014" name="Front. Microbiol.">
        <title>High frequency of phylogenetically diverse reductive dehalogenase-homologous genes in deep subseafloor sedimentary metagenomes.</title>
        <authorList>
            <person name="Kawai M."/>
            <person name="Futagami T."/>
            <person name="Toyoda A."/>
            <person name="Takaki Y."/>
            <person name="Nishi S."/>
            <person name="Hori S."/>
            <person name="Arai W."/>
            <person name="Tsubouchi T."/>
            <person name="Morono Y."/>
            <person name="Uchiyama I."/>
            <person name="Ito T."/>
            <person name="Fujiyama A."/>
            <person name="Inagaki F."/>
            <person name="Takami H."/>
        </authorList>
    </citation>
    <scope>NUCLEOTIDE SEQUENCE</scope>
    <source>
        <strain evidence="8">Expedition CK06-06</strain>
    </source>
</reference>
<keyword evidence="5" id="KW-0418">Kinase</keyword>
<dbReference type="InterPro" id="IPR005467">
    <property type="entry name" value="His_kinase_dom"/>
</dbReference>
<dbReference type="EC" id="2.7.13.3" evidence="2"/>
<accession>X0UY10</accession>
<keyword evidence="3" id="KW-0597">Phosphoprotein</keyword>
<dbReference type="GO" id="GO:0000155">
    <property type="term" value="F:phosphorelay sensor kinase activity"/>
    <property type="evidence" value="ECO:0007669"/>
    <property type="project" value="InterPro"/>
</dbReference>
<evidence type="ECO:0000256" key="5">
    <source>
        <dbReference type="ARBA" id="ARBA00022777"/>
    </source>
</evidence>
<dbReference type="Gene3D" id="1.10.287.130">
    <property type="match status" value="1"/>
</dbReference>
<comment type="catalytic activity">
    <reaction evidence="1">
        <text>ATP + protein L-histidine = ADP + protein N-phospho-L-histidine.</text>
        <dbReference type="EC" id="2.7.13.3"/>
    </reaction>
</comment>